<dbReference type="AlphaFoldDB" id="C6LJX5"/>
<accession>C6LJX5</accession>
<name>C6LJX5_9FIRM</name>
<evidence type="ECO:0000256" key="1">
    <source>
        <dbReference type="SAM" id="MobiDB-lite"/>
    </source>
</evidence>
<comment type="caution">
    <text evidence="2">The sequence shown here is derived from an EMBL/GenBank/DDBJ whole genome shotgun (WGS) entry which is preliminary data.</text>
</comment>
<dbReference type="PANTHER" id="PTHR41248">
    <property type="entry name" value="NORD PROTEIN"/>
    <property type="match status" value="1"/>
</dbReference>
<dbReference type="EMBL" id="ACCL02000022">
    <property type="protein sequence ID" value="EET59053.1"/>
    <property type="molecule type" value="Genomic_DNA"/>
</dbReference>
<evidence type="ECO:0000313" key="3">
    <source>
        <dbReference type="Proteomes" id="UP000005561"/>
    </source>
</evidence>
<sequence>MKHNLNSNQKKLQQMIRDQSLTLTDEELFLSSAYQKYQTSMAKAATSRYRQGLQVLLEWDASESAGVACTDNNKIHINAANRITQSFPSRILRSESISGLNGHETGHLLYTDFTTLALYLKSISKGSFYPEPPTLSSPQYQQNLDEITELMEVKSQAGCMTLEKCAAHISNILEDIYIEGCVCEAYPGTFKLGIELNNLRMAEQMPSIQQQIDEGYEDFSIMVNLILQYCRTGAINNLSGYTGPYLDILEDCIPVIDNSLYSDDVKERYRASNYLLIFLWEYIKPLVKDMEERLKSKGKEKAGSLLDSLLGGQIQGGSPLPSDQDTEDSGQEDGKGTQEATPPQMSADNRQNLMRHAQDVVKEEGNRIALAKTTAILEGSNPGITYNHQYLGSGYEKSADDLFRILNEVAEEKAEIQYQQELTEELQKAANDIHYGDAHAGIHVTVNRIAYVTEDIIRQYQAIAPPLLKASKRLQATIAPLLREESEGGKMKNLLFGKRLDTRSLYHEDGTFFMRIRLPDEEAKMAVAVLIDESGSMSSRDRITHARKTAIVLYNFCRGLGIPIEIYGHSTGYGVELYSYASFDSVNDTDCYRLMDMSARGGNRDGAALRFTAERLVKRPEKRKLLIIISDG</sequence>
<dbReference type="SUPFAM" id="SSF53300">
    <property type="entry name" value="vWA-like"/>
    <property type="match status" value="1"/>
</dbReference>
<keyword evidence="3" id="KW-1185">Reference proteome</keyword>
<dbReference type="Proteomes" id="UP000005561">
    <property type="component" value="Unassembled WGS sequence"/>
</dbReference>
<reference evidence="2" key="1">
    <citation type="submission" date="2009-07" db="EMBL/GenBank/DDBJ databases">
        <authorList>
            <person name="Weinstock G."/>
            <person name="Sodergren E."/>
            <person name="Clifton S."/>
            <person name="Fulton L."/>
            <person name="Fulton B."/>
            <person name="Courtney L."/>
            <person name="Fronick C."/>
            <person name="Harrison M."/>
            <person name="Strong C."/>
            <person name="Farmer C."/>
            <person name="Delahaunty K."/>
            <person name="Markovic C."/>
            <person name="Hall O."/>
            <person name="Minx P."/>
            <person name="Tomlinson C."/>
            <person name="Mitreva M."/>
            <person name="Nelson J."/>
            <person name="Hou S."/>
            <person name="Wollam A."/>
            <person name="Pepin K.H."/>
            <person name="Johnson M."/>
            <person name="Bhonagiri V."/>
            <person name="Nash W.E."/>
            <person name="Warren W."/>
            <person name="Chinwalla A."/>
            <person name="Mardis E.R."/>
            <person name="Wilson R.K."/>
        </authorList>
    </citation>
    <scope>NUCLEOTIDE SEQUENCE [LARGE SCALE GENOMIC DNA]</scope>
    <source>
        <strain evidence="2">DSM 14469</strain>
    </source>
</reference>
<dbReference type="InterPro" id="IPR036465">
    <property type="entry name" value="vWFA_dom_sf"/>
</dbReference>
<dbReference type="InterPro" id="IPR051928">
    <property type="entry name" value="NorD/CobT"/>
</dbReference>
<dbReference type="PANTHER" id="PTHR41248:SF1">
    <property type="entry name" value="NORD PROTEIN"/>
    <property type="match status" value="1"/>
</dbReference>
<protein>
    <recommendedName>
        <fullName evidence="4">VWFA domain-containing protein</fullName>
    </recommendedName>
</protein>
<evidence type="ECO:0008006" key="4">
    <source>
        <dbReference type="Google" id="ProtNLM"/>
    </source>
</evidence>
<feature type="region of interest" description="Disordered" evidence="1">
    <location>
        <begin position="315"/>
        <end position="349"/>
    </location>
</feature>
<feature type="compositionally biased region" description="Polar residues" evidence="1">
    <location>
        <begin position="338"/>
        <end position="349"/>
    </location>
</feature>
<dbReference type="STRING" id="168384.SAMN05660368_03370"/>
<gene>
    <name evidence="2" type="ORF">BRYFOR_08962</name>
</gene>
<dbReference type="Gene3D" id="3.40.50.410">
    <property type="entry name" value="von Willebrand factor, type A domain"/>
    <property type="match status" value="1"/>
</dbReference>
<organism evidence="2 3">
    <name type="scientific">Marvinbryantia formatexigens DSM 14469</name>
    <dbReference type="NCBI Taxonomy" id="478749"/>
    <lineage>
        <taxon>Bacteria</taxon>
        <taxon>Bacillati</taxon>
        <taxon>Bacillota</taxon>
        <taxon>Clostridia</taxon>
        <taxon>Lachnospirales</taxon>
        <taxon>Lachnospiraceae</taxon>
        <taxon>Marvinbryantia</taxon>
    </lineage>
</organism>
<proteinExistence type="predicted"/>
<dbReference type="eggNOG" id="COG4548">
    <property type="taxonomic scope" value="Bacteria"/>
</dbReference>
<evidence type="ECO:0000313" key="2">
    <source>
        <dbReference type="EMBL" id="EET59053.1"/>
    </source>
</evidence>